<reference evidence="4 5" key="1">
    <citation type="submission" date="2019-10" db="EMBL/GenBank/DDBJ databases">
        <title>Alkaliphilus serpentinus sp. nov. and Alkaliphilus pronyensis sp. nov., two novel anaerobic alkaliphilic species isolated from the serpentinized-hosted hydrothermal field of the Prony Bay (New Caledonia).</title>
        <authorList>
            <person name="Postec A."/>
        </authorList>
    </citation>
    <scope>NUCLEOTIDE SEQUENCE [LARGE SCALE GENOMIC DNA]</scope>
    <source>
        <strain evidence="4 5">LacT</strain>
    </source>
</reference>
<dbReference type="AlphaFoldDB" id="A0A833HMF0"/>
<dbReference type="InterPro" id="IPR009057">
    <property type="entry name" value="Homeodomain-like_sf"/>
</dbReference>
<dbReference type="EMBL" id="WBZB01000042">
    <property type="protein sequence ID" value="KAB3527434.1"/>
    <property type="molecule type" value="Genomic_DNA"/>
</dbReference>
<name>A0A833HMF0_9FIRM</name>
<sequence>MPKKLFYELDEEKRERITNVVLREFAQHSYNESSTNRIVKNAGIGKGSLFKYFQNKQDMYFLYWTIL</sequence>
<protein>
    <submittedName>
        <fullName evidence="4">TetR/AcrR family transcriptional regulator</fullName>
    </submittedName>
</protein>
<keyword evidence="5" id="KW-1185">Reference proteome</keyword>
<dbReference type="InterPro" id="IPR001647">
    <property type="entry name" value="HTH_TetR"/>
</dbReference>
<dbReference type="Gene3D" id="1.10.357.10">
    <property type="entry name" value="Tetracycline Repressor, domain 2"/>
    <property type="match status" value="1"/>
</dbReference>
<dbReference type="GO" id="GO:0003677">
    <property type="term" value="F:DNA binding"/>
    <property type="evidence" value="ECO:0007669"/>
    <property type="project" value="UniProtKB-UniRule"/>
</dbReference>
<dbReference type="PROSITE" id="PS01081">
    <property type="entry name" value="HTH_TETR_1"/>
    <property type="match status" value="1"/>
</dbReference>
<evidence type="ECO:0000256" key="2">
    <source>
        <dbReference type="PROSITE-ProRule" id="PRU00335"/>
    </source>
</evidence>
<accession>A0A833HMF0</accession>
<feature type="DNA-binding region" description="H-T-H motif" evidence="2">
    <location>
        <begin position="34"/>
        <end position="53"/>
    </location>
</feature>
<evidence type="ECO:0000313" key="5">
    <source>
        <dbReference type="Proteomes" id="UP000465601"/>
    </source>
</evidence>
<dbReference type="PROSITE" id="PS50977">
    <property type="entry name" value="HTH_TETR_2"/>
    <property type="match status" value="1"/>
</dbReference>
<organism evidence="4 5">
    <name type="scientific">Alkaliphilus serpentinus</name>
    <dbReference type="NCBI Taxonomy" id="1482731"/>
    <lineage>
        <taxon>Bacteria</taxon>
        <taxon>Bacillati</taxon>
        <taxon>Bacillota</taxon>
        <taxon>Clostridia</taxon>
        <taxon>Peptostreptococcales</taxon>
        <taxon>Natronincolaceae</taxon>
        <taxon>Alkaliphilus</taxon>
    </lineage>
</organism>
<comment type="caution">
    <text evidence="4">The sequence shown here is derived from an EMBL/GenBank/DDBJ whole genome shotgun (WGS) entry which is preliminary data.</text>
</comment>
<gene>
    <name evidence="4" type="ORF">F8153_12050</name>
</gene>
<evidence type="ECO:0000313" key="4">
    <source>
        <dbReference type="EMBL" id="KAB3527434.1"/>
    </source>
</evidence>
<evidence type="ECO:0000256" key="1">
    <source>
        <dbReference type="ARBA" id="ARBA00023125"/>
    </source>
</evidence>
<dbReference type="RefSeq" id="WP_151866607.1">
    <property type="nucleotide sequence ID" value="NZ_WBZB01000042.1"/>
</dbReference>
<dbReference type="PRINTS" id="PR00455">
    <property type="entry name" value="HTHTETR"/>
</dbReference>
<dbReference type="InterPro" id="IPR023772">
    <property type="entry name" value="DNA-bd_HTH_TetR-type_CS"/>
</dbReference>
<dbReference type="Proteomes" id="UP000465601">
    <property type="component" value="Unassembled WGS sequence"/>
</dbReference>
<keyword evidence="1 2" id="KW-0238">DNA-binding</keyword>
<dbReference type="Pfam" id="PF00440">
    <property type="entry name" value="TetR_N"/>
    <property type="match status" value="1"/>
</dbReference>
<evidence type="ECO:0000259" key="3">
    <source>
        <dbReference type="PROSITE" id="PS50977"/>
    </source>
</evidence>
<proteinExistence type="predicted"/>
<dbReference type="SUPFAM" id="SSF46689">
    <property type="entry name" value="Homeodomain-like"/>
    <property type="match status" value="1"/>
</dbReference>
<feature type="domain" description="HTH tetR-type" evidence="3">
    <location>
        <begin position="11"/>
        <end position="67"/>
    </location>
</feature>
<dbReference type="OrthoDB" id="9812484at2"/>